<dbReference type="Proteomes" id="UP000234857">
    <property type="component" value="Unassembled WGS sequence"/>
</dbReference>
<comment type="caution">
    <text evidence="2">The sequence shown here is derived from an EMBL/GenBank/DDBJ whole genome shotgun (WGS) entry which is preliminary data.</text>
</comment>
<dbReference type="EMBL" id="PKTG01000015">
    <property type="protein sequence ID" value="PLX19907.1"/>
    <property type="molecule type" value="Genomic_DNA"/>
</dbReference>
<reference evidence="2 3" key="1">
    <citation type="submission" date="2017-11" db="EMBL/GenBank/DDBJ databases">
        <title>Genome-resolved metagenomics identifies genetic mobility, metabolic interactions, and unexpected diversity in perchlorate-reducing communities.</title>
        <authorList>
            <person name="Barnum T.P."/>
            <person name="Figueroa I.A."/>
            <person name="Carlstrom C.I."/>
            <person name="Lucas L.N."/>
            <person name="Engelbrektson A.L."/>
            <person name="Coates J.D."/>
        </authorList>
    </citation>
    <scope>NUCLEOTIDE SEQUENCE [LARGE SCALE GENOMIC DNA]</scope>
    <source>
        <strain evidence="2">BM706</strain>
    </source>
</reference>
<evidence type="ECO:0000313" key="2">
    <source>
        <dbReference type="EMBL" id="PLX19907.1"/>
    </source>
</evidence>
<organism evidence="2 3">
    <name type="scientific">Muiribacterium halophilum</name>
    <dbReference type="NCBI Taxonomy" id="2053465"/>
    <lineage>
        <taxon>Bacteria</taxon>
        <taxon>Candidatus Muiribacteriota</taxon>
        <taxon>Candidatus Muiribacteriia</taxon>
        <taxon>Candidatus Muiribacteriales</taxon>
        <taxon>Candidatus Muiribacteriaceae</taxon>
        <taxon>Candidatus Muiribacterium</taxon>
    </lineage>
</organism>
<sequence length="102" mass="11484">MKTNDFFKKAKHDKILKEKLIKCESATDIRRLGAEHGFDLSESEIEAYLCDFLKDSISDIKGELTDEELNQIVGGLSPQTGNAFMLLGKDFFSLVSKLLNKL</sequence>
<dbReference type="Pfam" id="PF07862">
    <property type="entry name" value="Nif11"/>
    <property type="match status" value="1"/>
</dbReference>
<dbReference type="NCBIfam" id="TIGR01847">
    <property type="entry name" value="bacteriocin_sig"/>
    <property type="match status" value="1"/>
</dbReference>
<gene>
    <name evidence="2" type="ORF">C0601_00685</name>
</gene>
<dbReference type="InterPro" id="IPR010133">
    <property type="entry name" value="Bacteriocin_signal_seq"/>
</dbReference>
<feature type="domain" description="Nif11" evidence="1">
    <location>
        <begin position="5"/>
        <end position="44"/>
    </location>
</feature>
<dbReference type="InterPro" id="IPR012903">
    <property type="entry name" value="Nif11"/>
</dbReference>
<evidence type="ECO:0000313" key="3">
    <source>
        <dbReference type="Proteomes" id="UP000234857"/>
    </source>
</evidence>
<proteinExistence type="predicted"/>
<accession>A0A2N5ZMJ5</accession>
<dbReference type="NCBIfam" id="TIGR03798">
    <property type="entry name" value="leader_Nif11"/>
    <property type="match status" value="1"/>
</dbReference>
<dbReference type="InterPro" id="IPR022516">
    <property type="entry name" value="CHP03798_Ocin"/>
</dbReference>
<dbReference type="AlphaFoldDB" id="A0A2N5ZMJ5"/>
<protein>
    <recommendedName>
        <fullName evidence="1">Nif11 domain-containing protein</fullName>
    </recommendedName>
</protein>
<name>A0A2N5ZMJ5_MUIH1</name>
<evidence type="ECO:0000259" key="1">
    <source>
        <dbReference type="Pfam" id="PF07862"/>
    </source>
</evidence>